<proteinExistence type="predicted"/>
<evidence type="ECO:0000313" key="2">
    <source>
        <dbReference type="WBParaSite" id="scf7180000422165.g8474"/>
    </source>
</evidence>
<dbReference type="WBParaSite" id="scf7180000422165.g8474">
    <property type="protein sequence ID" value="scf7180000422165.g8474"/>
    <property type="gene ID" value="scf7180000422165.g8474"/>
</dbReference>
<protein>
    <submittedName>
        <fullName evidence="2">Uncharacterized protein</fullName>
    </submittedName>
</protein>
<reference evidence="2" key="1">
    <citation type="submission" date="2022-11" db="UniProtKB">
        <authorList>
            <consortium name="WormBaseParasite"/>
        </authorList>
    </citation>
    <scope>IDENTIFICATION</scope>
</reference>
<name>A0A915P2J5_9BILA</name>
<dbReference type="AlphaFoldDB" id="A0A915P2J5"/>
<evidence type="ECO:0000313" key="1">
    <source>
        <dbReference type="Proteomes" id="UP000887560"/>
    </source>
</evidence>
<accession>A0A915P2J5</accession>
<keyword evidence="1" id="KW-1185">Reference proteome</keyword>
<organism evidence="1 2">
    <name type="scientific">Meloidogyne floridensis</name>
    <dbReference type="NCBI Taxonomy" id="298350"/>
    <lineage>
        <taxon>Eukaryota</taxon>
        <taxon>Metazoa</taxon>
        <taxon>Ecdysozoa</taxon>
        <taxon>Nematoda</taxon>
        <taxon>Chromadorea</taxon>
        <taxon>Rhabditida</taxon>
        <taxon>Tylenchina</taxon>
        <taxon>Tylenchomorpha</taxon>
        <taxon>Tylenchoidea</taxon>
        <taxon>Meloidogynidae</taxon>
        <taxon>Meloidogyninae</taxon>
        <taxon>Meloidogyne</taxon>
    </lineage>
</organism>
<dbReference type="Proteomes" id="UP000887560">
    <property type="component" value="Unplaced"/>
</dbReference>
<sequence>MEIKTSKIEGIKTADKTENNLINLIYEKFEQKIKENNNKIFLNEVNNEEINGKYINGYTENKYMKDELVCIN</sequence>